<dbReference type="Gene3D" id="2.40.70.10">
    <property type="entry name" value="Acid Proteases"/>
    <property type="match status" value="1"/>
</dbReference>
<dbReference type="Proteomes" id="UP001526143">
    <property type="component" value="Unassembled WGS sequence"/>
</dbReference>
<accession>A0ABT3AZD7</accession>
<reference evidence="1 2" key="1">
    <citation type="submission" date="2022-10" db="EMBL/GenBank/DDBJ databases">
        <title>Identification of biosynthetic pathway for the production of the potent trypsin inhibitor radiosumin.</title>
        <authorList>
            <person name="Fewer D.P."/>
            <person name="Delbaje E."/>
            <person name="Ouyang X."/>
            <person name="Agostino P.D."/>
            <person name="Wahlsten M."/>
            <person name="Jokela J."/>
            <person name="Permi P."/>
            <person name="Haapaniemi E."/>
            <person name="Koistinen H."/>
        </authorList>
    </citation>
    <scope>NUCLEOTIDE SEQUENCE [LARGE SCALE GENOMIC DNA]</scope>
    <source>
        <strain evidence="1 2">NIES-515</strain>
    </source>
</reference>
<comment type="caution">
    <text evidence="1">The sequence shown here is derived from an EMBL/GenBank/DDBJ whole genome shotgun (WGS) entry which is preliminary data.</text>
</comment>
<sequence>MIQGCFGDEDELIFEIELIANNGFELPIDVILDTGFSDWLVMDEQDLEDFDWEYLGERDMRLAKGKAKFDVYAGKIRIDGIVFEIPVYAGKGVSEVLLGRQWLKTRRLLVDMASGVLTLED</sequence>
<organism evidence="1 2">
    <name type="scientific">Plectonema radiosum NIES-515</name>
    <dbReference type="NCBI Taxonomy" id="2986073"/>
    <lineage>
        <taxon>Bacteria</taxon>
        <taxon>Bacillati</taxon>
        <taxon>Cyanobacteriota</taxon>
        <taxon>Cyanophyceae</taxon>
        <taxon>Oscillatoriophycideae</taxon>
        <taxon>Oscillatoriales</taxon>
        <taxon>Microcoleaceae</taxon>
        <taxon>Plectonema</taxon>
    </lineage>
</organism>
<dbReference type="InterPro" id="IPR021109">
    <property type="entry name" value="Peptidase_aspartic_dom_sf"/>
</dbReference>
<name>A0ABT3AZD7_9CYAN</name>
<keyword evidence="1" id="KW-0645">Protease</keyword>
<proteinExistence type="predicted"/>
<keyword evidence="2" id="KW-1185">Reference proteome</keyword>
<dbReference type="EMBL" id="JAOWRF010000196">
    <property type="protein sequence ID" value="MCV3214489.1"/>
    <property type="molecule type" value="Genomic_DNA"/>
</dbReference>
<gene>
    <name evidence="1" type="ORF">OGM63_13360</name>
</gene>
<protein>
    <submittedName>
        <fullName evidence="1">Aspartyl protease</fullName>
    </submittedName>
</protein>
<evidence type="ECO:0000313" key="1">
    <source>
        <dbReference type="EMBL" id="MCV3214489.1"/>
    </source>
</evidence>
<dbReference type="GO" id="GO:0008233">
    <property type="term" value="F:peptidase activity"/>
    <property type="evidence" value="ECO:0007669"/>
    <property type="project" value="UniProtKB-KW"/>
</dbReference>
<evidence type="ECO:0000313" key="2">
    <source>
        <dbReference type="Proteomes" id="UP001526143"/>
    </source>
</evidence>
<keyword evidence="1" id="KW-0378">Hydrolase</keyword>
<dbReference type="GO" id="GO:0006508">
    <property type="term" value="P:proteolysis"/>
    <property type="evidence" value="ECO:0007669"/>
    <property type="project" value="UniProtKB-KW"/>
</dbReference>
<dbReference type="RefSeq" id="WP_263746068.1">
    <property type="nucleotide sequence ID" value="NZ_JAOWRF010000196.1"/>
</dbReference>